<dbReference type="PANTHER" id="PTHR35011">
    <property type="entry name" value="2,3-DIKETO-L-GULONATE TRAP TRANSPORTER SMALL PERMEASE PROTEIN YIAM"/>
    <property type="match status" value="1"/>
</dbReference>
<evidence type="ECO:0000256" key="9">
    <source>
        <dbReference type="SAM" id="Phobius"/>
    </source>
</evidence>
<evidence type="ECO:0000256" key="5">
    <source>
        <dbReference type="ARBA" id="ARBA00022692"/>
    </source>
</evidence>
<feature type="transmembrane region" description="Helical" evidence="9">
    <location>
        <begin position="147"/>
        <end position="168"/>
    </location>
</feature>
<keyword evidence="5 9" id="KW-0812">Transmembrane</keyword>
<feature type="domain" description="Tripartite ATP-independent periplasmic transporters DctQ component" evidence="10">
    <location>
        <begin position="43"/>
        <end position="175"/>
    </location>
</feature>
<protein>
    <submittedName>
        <fullName evidence="11">TRAP transporter small permease</fullName>
    </submittedName>
</protein>
<evidence type="ECO:0000256" key="2">
    <source>
        <dbReference type="ARBA" id="ARBA00022448"/>
    </source>
</evidence>
<feature type="transmembrane region" description="Helical" evidence="9">
    <location>
        <begin position="61"/>
        <end position="82"/>
    </location>
</feature>
<evidence type="ECO:0000256" key="8">
    <source>
        <dbReference type="ARBA" id="ARBA00038436"/>
    </source>
</evidence>
<name>A0ABX6YKI8_9MICO</name>
<reference evidence="11 12" key="1">
    <citation type="submission" date="2020-12" db="EMBL/GenBank/DDBJ databases">
        <title>Microbacterium sp. HY060.</title>
        <authorList>
            <person name="Zhou J."/>
        </authorList>
    </citation>
    <scope>NUCLEOTIDE SEQUENCE [LARGE SCALE GENOMIC DNA]</scope>
    <source>
        <strain evidence="11 12">HY60</strain>
    </source>
</reference>
<dbReference type="RefSeq" id="WP_166988555.1">
    <property type="nucleotide sequence ID" value="NZ_CP061169.1"/>
</dbReference>
<evidence type="ECO:0000256" key="4">
    <source>
        <dbReference type="ARBA" id="ARBA00022519"/>
    </source>
</evidence>
<evidence type="ECO:0000256" key="3">
    <source>
        <dbReference type="ARBA" id="ARBA00022475"/>
    </source>
</evidence>
<accession>A0ABX6YKI8</accession>
<feature type="transmembrane region" description="Helical" evidence="9">
    <location>
        <begin position="103"/>
        <end position="127"/>
    </location>
</feature>
<evidence type="ECO:0000256" key="6">
    <source>
        <dbReference type="ARBA" id="ARBA00022989"/>
    </source>
</evidence>
<comment type="subcellular location">
    <subcellularLocation>
        <location evidence="1">Cell inner membrane</location>
        <topology evidence="1">Multi-pass membrane protein</topology>
    </subcellularLocation>
</comment>
<feature type="transmembrane region" description="Helical" evidence="9">
    <location>
        <begin position="28"/>
        <end position="49"/>
    </location>
</feature>
<keyword evidence="7 9" id="KW-0472">Membrane</keyword>
<keyword evidence="6 9" id="KW-1133">Transmembrane helix</keyword>
<evidence type="ECO:0000256" key="7">
    <source>
        <dbReference type="ARBA" id="ARBA00023136"/>
    </source>
</evidence>
<comment type="similarity">
    <text evidence="8">Belongs to the TRAP transporter small permease family.</text>
</comment>
<sequence length="200" mass="21298">MSRREMSMSGDPAESTPLRIFRTGANRVSSASGFLSAVAIVLMTLGIALDVLLRTVSGHGIPGVIEAADPFLVCVAFFALSATEMKGEHISLALVTDRLGARIRYALITFGTFLCIVFTCLLAYAGLHEALESLSSHEVRAGVVRIPMWPARVAVVLGSLALLVQFIVTCIDAARSARAGTEVGVWKERDADNQHTSVAP</sequence>
<evidence type="ECO:0000313" key="12">
    <source>
        <dbReference type="Proteomes" id="UP000662814"/>
    </source>
</evidence>
<evidence type="ECO:0000313" key="11">
    <source>
        <dbReference type="EMBL" id="QPZ39298.1"/>
    </source>
</evidence>
<gene>
    <name evidence="11" type="ORF">HCR76_04355</name>
</gene>
<dbReference type="Pfam" id="PF04290">
    <property type="entry name" value="DctQ"/>
    <property type="match status" value="1"/>
</dbReference>
<keyword evidence="12" id="KW-1185">Reference proteome</keyword>
<keyword evidence="4" id="KW-0997">Cell inner membrane</keyword>
<keyword evidence="2" id="KW-0813">Transport</keyword>
<proteinExistence type="inferred from homology"/>
<dbReference type="Proteomes" id="UP000662814">
    <property type="component" value="Chromosome"/>
</dbReference>
<organism evidence="11 12">
    <name type="scientific">Paramicrobacterium chengjingii</name>
    <dbReference type="NCBI Taxonomy" id="2769067"/>
    <lineage>
        <taxon>Bacteria</taxon>
        <taxon>Bacillati</taxon>
        <taxon>Actinomycetota</taxon>
        <taxon>Actinomycetes</taxon>
        <taxon>Micrococcales</taxon>
        <taxon>Microbacteriaceae</taxon>
        <taxon>Paramicrobacterium</taxon>
    </lineage>
</organism>
<dbReference type="InterPro" id="IPR007387">
    <property type="entry name" value="TRAP_DctQ"/>
</dbReference>
<keyword evidence="3" id="KW-1003">Cell membrane</keyword>
<dbReference type="InterPro" id="IPR055348">
    <property type="entry name" value="DctQ"/>
</dbReference>
<dbReference type="EMBL" id="CP061169">
    <property type="protein sequence ID" value="QPZ39298.1"/>
    <property type="molecule type" value="Genomic_DNA"/>
</dbReference>
<evidence type="ECO:0000256" key="1">
    <source>
        <dbReference type="ARBA" id="ARBA00004429"/>
    </source>
</evidence>
<evidence type="ECO:0000259" key="10">
    <source>
        <dbReference type="Pfam" id="PF04290"/>
    </source>
</evidence>